<feature type="compositionally biased region" description="Low complexity" evidence="5">
    <location>
        <begin position="908"/>
        <end position="917"/>
    </location>
</feature>
<keyword evidence="3" id="KW-0862">Zinc</keyword>
<dbReference type="PANTHER" id="PTHR10237">
    <property type="entry name" value="DEFORMED EPIDERMAL AUTOREGULATORY FACTOR 1 HOMOLOG SUPPRESSIN"/>
    <property type="match status" value="1"/>
</dbReference>
<feature type="compositionally biased region" description="Basic and acidic residues" evidence="5">
    <location>
        <begin position="255"/>
        <end position="309"/>
    </location>
</feature>
<dbReference type="AlphaFoldDB" id="A0AAN9TNT2"/>
<keyword evidence="2 4" id="KW-0863">Zinc-finger</keyword>
<evidence type="ECO:0000256" key="1">
    <source>
        <dbReference type="ARBA" id="ARBA00022723"/>
    </source>
</evidence>
<dbReference type="InterPro" id="IPR002893">
    <property type="entry name" value="Znf_MYND"/>
</dbReference>
<dbReference type="GO" id="GO:0005634">
    <property type="term" value="C:nucleus"/>
    <property type="evidence" value="ECO:0007669"/>
    <property type="project" value="TreeGrafter"/>
</dbReference>
<protein>
    <recommendedName>
        <fullName evidence="6">MYND-type domain-containing protein</fullName>
    </recommendedName>
</protein>
<dbReference type="FunFam" id="6.10.140.2220:FF:000022">
    <property type="entry name" value="Leucine-rich repeat-containing protein"/>
    <property type="match status" value="1"/>
</dbReference>
<feature type="compositionally biased region" description="Polar residues" evidence="5">
    <location>
        <begin position="330"/>
        <end position="343"/>
    </location>
</feature>
<dbReference type="GO" id="GO:0000981">
    <property type="term" value="F:DNA-binding transcription factor activity, RNA polymerase II-specific"/>
    <property type="evidence" value="ECO:0007669"/>
    <property type="project" value="TreeGrafter"/>
</dbReference>
<feature type="compositionally biased region" description="Basic and acidic residues" evidence="5">
    <location>
        <begin position="319"/>
        <end position="329"/>
    </location>
</feature>
<feature type="region of interest" description="Disordered" evidence="5">
    <location>
        <begin position="1047"/>
        <end position="1066"/>
    </location>
</feature>
<feature type="domain" description="MYND-type" evidence="6">
    <location>
        <begin position="1098"/>
        <end position="1135"/>
    </location>
</feature>
<feature type="compositionally biased region" description="Polar residues" evidence="5">
    <location>
        <begin position="214"/>
        <end position="235"/>
    </location>
</feature>
<dbReference type="EMBL" id="JBBCAQ010000017">
    <property type="protein sequence ID" value="KAK7597827.1"/>
    <property type="molecule type" value="Genomic_DNA"/>
</dbReference>
<dbReference type="InterPro" id="IPR024119">
    <property type="entry name" value="TF_DEAF-1"/>
</dbReference>
<evidence type="ECO:0000313" key="7">
    <source>
        <dbReference type="EMBL" id="KAK7597827.1"/>
    </source>
</evidence>
<evidence type="ECO:0000313" key="8">
    <source>
        <dbReference type="Proteomes" id="UP001367676"/>
    </source>
</evidence>
<organism evidence="7 8">
    <name type="scientific">Parthenolecanium corni</name>
    <dbReference type="NCBI Taxonomy" id="536013"/>
    <lineage>
        <taxon>Eukaryota</taxon>
        <taxon>Metazoa</taxon>
        <taxon>Ecdysozoa</taxon>
        <taxon>Arthropoda</taxon>
        <taxon>Hexapoda</taxon>
        <taxon>Insecta</taxon>
        <taxon>Pterygota</taxon>
        <taxon>Neoptera</taxon>
        <taxon>Paraneoptera</taxon>
        <taxon>Hemiptera</taxon>
        <taxon>Sternorrhyncha</taxon>
        <taxon>Coccoidea</taxon>
        <taxon>Coccidae</taxon>
        <taxon>Parthenolecanium</taxon>
    </lineage>
</organism>
<feature type="region of interest" description="Disordered" evidence="5">
    <location>
        <begin position="1"/>
        <end position="422"/>
    </location>
</feature>
<dbReference type="PROSITE" id="PS01360">
    <property type="entry name" value="ZF_MYND_1"/>
    <property type="match status" value="1"/>
</dbReference>
<evidence type="ECO:0000259" key="6">
    <source>
        <dbReference type="PROSITE" id="PS50865"/>
    </source>
</evidence>
<accession>A0AAN9TNT2</accession>
<keyword evidence="1" id="KW-0479">Metal-binding</keyword>
<evidence type="ECO:0000256" key="3">
    <source>
        <dbReference type="ARBA" id="ARBA00022833"/>
    </source>
</evidence>
<evidence type="ECO:0000256" key="2">
    <source>
        <dbReference type="ARBA" id="ARBA00022771"/>
    </source>
</evidence>
<feature type="compositionally biased region" description="Polar residues" evidence="5">
    <location>
        <begin position="1023"/>
        <end position="1033"/>
    </location>
</feature>
<feature type="compositionally biased region" description="Pro residues" evidence="5">
    <location>
        <begin position="112"/>
        <end position="122"/>
    </location>
</feature>
<feature type="compositionally biased region" description="Polar residues" evidence="5">
    <location>
        <begin position="935"/>
        <end position="961"/>
    </location>
</feature>
<gene>
    <name evidence="7" type="ORF">V9T40_010052</name>
</gene>
<feature type="compositionally biased region" description="Acidic residues" evidence="5">
    <location>
        <begin position="66"/>
        <end position="75"/>
    </location>
</feature>
<dbReference type="GO" id="GO:0008270">
    <property type="term" value="F:zinc ion binding"/>
    <property type="evidence" value="ECO:0007669"/>
    <property type="project" value="UniProtKB-KW"/>
</dbReference>
<feature type="compositionally biased region" description="Basic and acidic residues" evidence="5">
    <location>
        <begin position="8"/>
        <end position="24"/>
    </location>
</feature>
<evidence type="ECO:0000256" key="5">
    <source>
        <dbReference type="SAM" id="MobiDB-lite"/>
    </source>
</evidence>
<feature type="compositionally biased region" description="Basic and acidic residues" evidence="5">
    <location>
        <begin position="50"/>
        <end position="65"/>
    </location>
</feature>
<comment type="caution">
    <text evidence="7">The sequence shown here is derived from an EMBL/GenBank/DDBJ whole genome shotgun (WGS) entry which is preliminary data.</text>
</comment>
<dbReference type="Pfam" id="PF01753">
    <property type="entry name" value="zf-MYND"/>
    <property type="match status" value="1"/>
</dbReference>
<feature type="compositionally biased region" description="Basic and acidic residues" evidence="5">
    <location>
        <begin position="238"/>
        <end position="248"/>
    </location>
</feature>
<feature type="compositionally biased region" description="Low complexity" evidence="5">
    <location>
        <begin position="1013"/>
        <end position="1022"/>
    </location>
</feature>
<dbReference type="PROSITE" id="PS50865">
    <property type="entry name" value="ZF_MYND_2"/>
    <property type="match status" value="1"/>
</dbReference>
<dbReference type="SUPFAM" id="SSF144232">
    <property type="entry name" value="HIT/MYND zinc finger-like"/>
    <property type="match status" value="1"/>
</dbReference>
<feature type="region of interest" description="Disordered" evidence="5">
    <location>
        <begin position="902"/>
        <end position="1033"/>
    </location>
</feature>
<dbReference type="Gene3D" id="6.10.140.2220">
    <property type="match status" value="1"/>
</dbReference>
<sequence length="1137" mass="120639">MHVTPENDCEKSHDESDPSADKMVSEGNDDAQEDLFPPVNGVKSAVSIEIDEKLVPLTEPAKETDVASEEADENVAEPLANGVDHDANDDIEEEDAMEDEEMASVDDSANEVPPPVAEPPVVAPEVATADEEPAGVVDECSRMDTDEYDAESATEVLAKSSPEAMPDVEDEAPTSTPPPQPASNEPVTTESADCAEAAVEPSSPEVASADKSELSPSIPVTDSIASPIRTTTSPSPAEVDHEEKKTSEESDEKAEEPIHSADENVESPAEKVKSPEEPVRSPEEPVKSPQEKVDSAEEKVNSPAEKETVEPSPAANSMAEEKLICKEEVTTPTPEDFVSNSMNLDDASRDSKTADEVATSVTKSEPVEKKPQITVKEPLKEVTLTPTAGGVKRRVEVTDDVEPERDGGISSSSSSSETENTQDCKRIRFDESIFEEDERERLIREFVERSTDNSEEIGKNCDKLQHEIAALSDLARAKELEWNSIMRLLKLKEEMLERILFKKRHLDGHTNKADLSNLNKQLKNFVSSSSLLDSSNKSSVRSESNVPTTLNSQVTVVPISSCSSSSGGAATCTAAVSANGLFSVLSSQSELTKVSSATSITPAVSLDSLNKLRLHRPILPKPPTSSGMSLGTTITSQPSHSSFLSQSAAAAAAVAAQLSSSTQTHPSMSSAAAVAAAAAAANSLIIDQNSVVGEGRQGPTVDVKSIIAEFRAKNPDSLPRRGRRNLPFASRVAECGPRFIHNSALLSMANMAAMQSAPHVRMAASSTTHNDHRPTNFMLGKRFRLNGRLAEGKGNGHVPKSTLAYQGQDNAVSASLTRSDLPPQVRHSNIDSLMLTVNTSGGTMPINSSQQVGGGNASHAVSSAAAAAAAAVAGMSNQTFQEALVKLSKMNEKRDMSMNPVGMHKVASSSSSTSSPHLAPPPPYPEVTLHPVLAPQQSSGSPPVQNSLLHGILTKSNNNVVSRGGGGAADHHQASSTMGGGLGPSSSMQQHRPTTFSPTLARLLTTPDRSRASRASISQSTRNTKSALSEILNSKKTRTEVTITPVTTSTPSAKNIPDVVMDDDDESEATDRLIIDEGREATADGTSNVIPADQVPECQGCHKKAAQFVCAGCGNQWYCSRECQVQAWEDHSEMCSG</sequence>
<evidence type="ECO:0000256" key="4">
    <source>
        <dbReference type="PROSITE-ProRule" id="PRU00134"/>
    </source>
</evidence>
<feature type="compositionally biased region" description="Basic and acidic residues" evidence="5">
    <location>
        <begin position="346"/>
        <end position="355"/>
    </location>
</feature>
<dbReference type="Proteomes" id="UP001367676">
    <property type="component" value="Unassembled WGS sequence"/>
</dbReference>
<feature type="compositionally biased region" description="Polar residues" evidence="5">
    <location>
        <begin position="984"/>
        <end position="998"/>
    </location>
</feature>
<proteinExistence type="predicted"/>
<reference evidence="7 8" key="1">
    <citation type="submission" date="2024-03" db="EMBL/GenBank/DDBJ databases">
        <title>Adaptation during the transition from Ophiocordyceps entomopathogen to insect associate is accompanied by gene loss and intensified selection.</title>
        <authorList>
            <person name="Ward C.M."/>
            <person name="Onetto C.A."/>
            <person name="Borneman A.R."/>
        </authorList>
    </citation>
    <scope>NUCLEOTIDE SEQUENCE [LARGE SCALE GENOMIC DNA]</scope>
    <source>
        <strain evidence="7">AWRI1</strain>
        <tissue evidence="7">Single Adult Female</tissue>
    </source>
</reference>
<dbReference type="PANTHER" id="PTHR10237:SF15">
    <property type="entry name" value="LD37257P"/>
    <property type="match status" value="1"/>
</dbReference>
<name>A0AAN9TNT2_9HEMI</name>
<feature type="compositionally biased region" description="Acidic residues" evidence="5">
    <location>
        <begin position="89"/>
        <end position="104"/>
    </location>
</feature>
<keyword evidence="8" id="KW-1185">Reference proteome</keyword>